<dbReference type="SMART" id="SM00054">
    <property type="entry name" value="EFh"/>
    <property type="match status" value="3"/>
</dbReference>
<dbReference type="GO" id="GO:0016020">
    <property type="term" value="C:membrane"/>
    <property type="evidence" value="ECO:0007669"/>
    <property type="project" value="InterPro"/>
</dbReference>
<accession>A0AAN9EH41</accession>
<keyword evidence="6 9" id="KW-1133">Transmembrane helix</keyword>
<proteinExistence type="predicted"/>
<reference evidence="11 12" key="1">
    <citation type="submission" date="2024-01" db="EMBL/GenBank/DDBJ databases">
        <title>The genomes of 5 underutilized Papilionoideae crops provide insights into root nodulation and disease resistanc.</title>
        <authorList>
            <person name="Yuan L."/>
        </authorList>
    </citation>
    <scope>NUCLEOTIDE SEQUENCE [LARGE SCALE GENOMIC DNA]</scope>
    <source>
        <strain evidence="11">ZHUSHIDOU_FW_LH</strain>
        <tissue evidence="11">Leaf</tissue>
    </source>
</reference>
<evidence type="ECO:0000256" key="7">
    <source>
        <dbReference type="ARBA" id="ARBA00023065"/>
    </source>
</evidence>
<keyword evidence="5" id="KW-0106">Calcium</keyword>
<sequence>MHIALLGNTLAGESSAVKGIIGVILDRSSRIGQEQAVAMNMALEDFYHYSNQSFVMHIRNSQGDPLQAALAVLNPLIHMNLFSNLIFSLLYSPSKMRSISRATYFTFILIVLVVVQAEGRVFGISSASNSNSNSDELVSDGVDDDDVGHENTYLYFKGSEHPGKYCEQMYGFLPCSSNIVGHLFLILVYEYLLFHGESYLAAGGEQVFKILGPGIFGASAFDILGALPESLILLVTGLSSDKEKAQEYASTGVGLLAGSSILLLTVVWGTCVIIGSQKLKHDPKSSDSNVSNSSHGRIRESLLTGSGITMDIETVKMSRIMVFSVIPLIIMQIPTLFKLSSTPRAVTLMVSLIVAVIFLISYFIYQVFEPHIEKTRLEYIKHDDLILRIFQHVEKQTLQKILAEDGTPNVAAISGLYHEISRHGGKELSASEIKKLLLQNQVNGADIKEEQIAGMLKIFDRNNDQVITKEEFVEGLTEYINQTKHALDRKYLPKESLNNMYQVFIKPWIEHTRRERELKGHLISEVIKHAQNDMVGSLCKDDGTPDESAIKRLFEQVDINHDNHVSKSELRELIKDIHLGKVADSEEAVTKIIHELDLNRDDEISENEFVDGFTKWINRESNQAPQLIHAPHEHHQTWEEVEKVVEDNQSNGLNAWLSALGYVLLGITMLSLLAEPLVHSVQNFSKEAGISSFFISFIIVPLATNFREATSAIKEASHKKRSNTSHTIYEIYGSVFMNNILGFVVISSLIYMRDITWEFTADVLVVAIVCAVMGLAASFRSTFPLWTSFPAFALYLVSLVLVFVLKDVLHYV</sequence>
<feature type="transmembrane region" description="Helical" evidence="9">
    <location>
        <begin position="320"/>
        <end position="339"/>
    </location>
</feature>
<keyword evidence="8 9" id="KW-0472">Membrane</keyword>
<feature type="transmembrane region" description="Helical" evidence="9">
    <location>
        <begin position="345"/>
        <end position="365"/>
    </location>
</feature>
<feature type="transmembrane region" description="Helical" evidence="9">
    <location>
        <begin position="210"/>
        <end position="235"/>
    </location>
</feature>
<dbReference type="PROSITE" id="PS00018">
    <property type="entry name" value="EF_HAND_1"/>
    <property type="match status" value="3"/>
</dbReference>
<evidence type="ECO:0000313" key="12">
    <source>
        <dbReference type="Proteomes" id="UP001372338"/>
    </source>
</evidence>
<dbReference type="AlphaFoldDB" id="A0AAN9EH41"/>
<evidence type="ECO:0000256" key="9">
    <source>
        <dbReference type="SAM" id="Phobius"/>
    </source>
</evidence>
<keyword evidence="2" id="KW-0813">Transport</keyword>
<feature type="transmembrane region" description="Helical" evidence="9">
    <location>
        <begin position="66"/>
        <end position="90"/>
    </location>
</feature>
<keyword evidence="3" id="KW-0050">Antiport</keyword>
<dbReference type="Pfam" id="PF13499">
    <property type="entry name" value="EF-hand_7"/>
    <property type="match status" value="1"/>
</dbReference>
<dbReference type="GO" id="GO:0005509">
    <property type="term" value="F:calcium ion binding"/>
    <property type="evidence" value="ECO:0007669"/>
    <property type="project" value="InterPro"/>
</dbReference>
<evidence type="ECO:0000256" key="6">
    <source>
        <dbReference type="ARBA" id="ARBA00022989"/>
    </source>
</evidence>
<dbReference type="GO" id="GO:0012505">
    <property type="term" value="C:endomembrane system"/>
    <property type="evidence" value="ECO:0007669"/>
    <property type="project" value="UniProtKB-SubCell"/>
</dbReference>
<feature type="transmembrane region" description="Helical" evidence="9">
    <location>
        <begin position="727"/>
        <end position="751"/>
    </location>
</feature>
<feature type="transmembrane region" description="Helical" evidence="9">
    <location>
        <begin position="653"/>
        <end position="673"/>
    </location>
</feature>
<dbReference type="SUPFAM" id="SSF47473">
    <property type="entry name" value="EF-hand"/>
    <property type="match status" value="1"/>
</dbReference>
<evidence type="ECO:0000256" key="4">
    <source>
        <dbReference type="ARBA" id="ARBA00022692"/>
    </source>
</evidence>
<feature type="transmembrane region" description="Helical" evidence="9">
    <location>
        <begin position="757"/>
        <end position="776"/>
    </location>
</feature>
<dbReference type="InterPro" id="IPR011992">
    <property type="entry name" value="EF-hand-dom_pair"/>
</dbReference>
<feature type="transmembrane region" description="Helical" evidence="9">
    <location>
        <begin position="169"/>
        <end position="189"/>
    </location>
</feature>
<evidence type="ECO:0000313" key="11">
    <source>
        <dbReference type="EMBL" id="KAK7257181.1"/>
    </source>
</evidence>
<dbReference type="InterPro" id="IPR004713">
    <property type="entry name" value="CaH_exchang"/>
</dbReference>
<dbReference type="Proteomes" id="UP001372338">
    <property type="component" value="Unassembled WGS sequence"/>
</dbReference>
<dbReference type="CDD" id="cd00051">
    <property type="entry name" value="EFh"/>
    <property type="match status" value="1"/>
</dbReference>
<keyword evidence="12" id="KW-1185">Reference proteome</keyword>
<gene>
    <name evidence="11" type="ORF">RIF29_30964</name>
</gene>
<evidence type="ECO:0000256" key="1">
    <source>
        <dbReference type="ARBA" id="ARBA00004127"/>
    </source>
</evidence>
<feature type="transmembrane region" description="Helical" evidence="9">
    <location>
        <begin position="688"/>
        <end position="706"/>
    </location>
</feature>
<dbReference type="Pfam" id="PF13833">
    <property type="entry name" value="EF-hand_8"/>
    <property type="match status" value="1"/>
</dbReference>
<feature type="domain" description="EF-hand" evidence="10">
    <location>
        <begin position="447"/>
        <end position="482"/>
    </location>
</feature>
<dbReference type="PROSITE" id="PS50222">
    <property type="entry name" value="EF_HAND_2"/>
    <property type="match status" value="3"/>
</dbReference>
<dbReference type="InterPro" id="IPR004837">
    <property type="entry name" value="NaCa_Exmemb"/>
</dbReference>
<feature type="transmembrane region" description="Helical" evidence="9">
    <location>
        <begin position="783"/>
        <end position="805"/>
    </location>
</feature>
<evidence type="ECO:0000256" key="2">
    <source>
        <dbReference type="ARBA" id="ARBA00022448"/>
    </source>
</evidence>
<comment type="caution">
    <text evidence="11">The sequence shown here is derived from an EMBL/GenBank/DDBJ whole genome shotgun (WGS) entry which is preliminary data.</text>
</comment>
<dbReference type="Pfam" id="PF01699">
    <property type="entry name" value="Na_Ca_ex"/>
    <property type="match status" value="1"/>
</dbReference>
<feature type="transmembrane region" description="Helical" evidence="9">
    <location>
        <begin position="102"/>
        <end position="122"/>
    </location>
</feature>
<feature type="domain" description="EF-hand" evidence="10">
    <location>
        <begin position="545"/>
        <end position="580"/>
    </location>
</feature>
<dbReference type="GO" id="GO:0006874">
    <property type="term" value="P:intracellular calcium ion homeostasis"/>
    <property type="evidence" value="ECO:0007669"/>
    <property type="project" value="TreeGrafter"/>
</dbReference>
<keyword evidence="7" id="KW-0406">Ion transport</keyword>
<dbReference type="EMBL" id="JAYWIO010000006">
    <property type="protein sequence ID" value="KAK7257181.1"/>
    <property type="molecule type" value="Genomic_DNA"/>
</dbReference>
<dbReference type="PANTHER" id="PTHR31503:SF79">
    <property type="entry name" value="CALCIUM-BINDING EF-HAND PROTEIN"/>
    <property type="match status" value="1"/>
</dbReference>
<name>A0AAN9EH41_CROPI</name>
<evidence type="ECO:0000256" key="3">
    <source>
        <dbReference type="ARBA" id="ARBA00022449"/>
    </source>
</evidence>
<protein>
    <recommendedName>
        <fullName evidence="10">EF-hand domain-containing protein</fullName>
    </recommendedName>
</protein>
<evidence type="ECO:0000259" key="10">
    <source>
        <dbReference type="PROSITE" id="PS50222"/>
    </source>
</evidence>
<dbReference type="PANTHER" id="PTHR31503">
    <property type="entry name" value="VACUOLAR CALCIUM ION TRANSPORTER"/>
    <property type="match status" value="1"/>
</dbReference>
<dbReference type="GO" id="GO:0015369">
    <property type="term" value="F:calcium:proton antiporter activity"/>
    <property type="evidence" value="ECO:0007669"/>
    <property type="project" value="TreeGrafter"/>
</dbReference>
<comment type="subcellular location">
    <subcellularLocation>
        <location evidence="1">Endomembrane system</location>
        <topology evidence="1">Multi-pass membrane protein</topology>
    </subcellularLocation>
</comment>
<feature type="domain" description="EF-hand" evidence="10">
    <location>
        <begin position="584"/>
        <end position="619"/>
    </location>
</feature>
<evidence type="ECO:0000256" key="8">
    <source>
        <dbReference type="ARBA" id="ARBA00023136"/>
    </source>
</evidence>
<dbReference type="InterPro" id="IPR002048">
    <property type="entry name" value="EF_hand_dom"/>
</dbReference>
<organism evidence="11 12">
    <name type="scientific">Crotalaria pallida</name>
    <name type="common">Smooth rattlebox</name>
    <name type="synonym">Crotalaria striata</name>
    <dbReference type="NCBI Taxonomy" id="3830"/>
    <lineage>
        <taxon>Eukaryota</taxon>
        <taxon>Viridiplantae</taxon>
        <taxon>Streptophyta</taxon>
        <taxon>Embryophyta</taxon>
        <taxon>Tracheophyta</taxon>
        <taxon>Spermatophyta</taxon>
        <taxon>Magnoliopsida</taxon>
        <taxon>eudicotyledons</taxon>
        <taxon>Gunneridae</taxon>
        <taxon>Pentapetalae</taxon>
        <taxon>rosids</taxon>
        <taxon>fabids</taxon>
        <taxon>Fabales</taxon>
        <taxon>Fabaceae</taxon>
        <taxon>Papilionoideae</taxon>
        <taxon>50 kb inversion clade</taxon>
        <taxon>genistoids sensu lato</taxon>
        <taxon>core genistoids</taxon>
        <taxon>Crotalarieae</taxon>
        <taxon>Crotalaria</taxon>
    </lineage>
</organism>
<dbReference type="Gene3D" id="1.10.238.10">
    <property type="entry name" value="EF-hand"/>
    <property type="match status" value="2"/>
</dbReference>
<evidence type="ECO:0000256" key="5">
    <source>
        <dbReference type="ARBA" id="ARBA00022837"/>
    </source>
</evidence>
<keyword evidence="4 9" id="KW-0812">Transmembrane</keyword>
<feature type="transmembrane region" description="Helical" evidence="9">
    <location>
        <begin position="255"/>
        <end position="275"/>
    </location>
</feature>
<dbReference type="InterPro" id="IPR018247">
    <property type="entry name" value="EF_Hand_1_Ca_BS"/>
</dbReference>